<name>A0A6I9QF28_ELAGV</name>
<dbReference type="CDD" id="cd09272">
    <property type="entry name" value="RNase_HI_RT_Ty1"/>
    <property type="match status" value="1"/>
</dbReference>
<reference evidence="3" key="1">
    <citation type="submission" date="2025-08" db="UniProtKB">
        <authorList>
            <consortium name="RefSeq"/>
        </authorList>
    </citation>
    <scope>IDENTIFICATION</scope>
</reference>
<dbReference type="OrthoDB" id="691565at2759"/>
<organism evidence="2 3">
    <name type="scientific">Elaeis guineensis var. tenera</name>
    <name type="common">Oil palm</name>
    <dbReference type="NCBI Taxonomy" id="51953"/>
    <lineage>
        <taxon>Eukaryota</taxon>
        <taxon>Viridiplantae</taxon>
        <taxon>Streptophyta</taxon>
        <taxon>Embryophyta</taxon>
        <taxon>Tracheophyta</taxon>
        <taxon>Spermatophyta</taxon>
        <taxon>Magnoliopsida</taxon>
        <taxon>Liliopsida</taxon>
        <taxon>Arecaceae</taxon>
        <taxon>Arecoideae</taxon>
        <taxon>Cocoseae</taxon>
        <taxon>Elaeidinae</taxon>
        <taxon>Elaeis</taxon>
    </lineage>
</organism>
<sequence length="185" mass="21088">MGLTQEAIRVHCDSQSALLLAQNSVYHAKTKHIDIRYHQIRELMEDGEVELIKVHTKENPADALTKGIFDGWKNSNHAFKGMLLDEGLKETKEDCMEQQKQMVSTFVKEGHYVATIITKLNDVEKELAEAREKERLAKARAAAMEVDAVRSKNKLKKIEATLALEKKERLEAQAMIIDMEQKAQE</sequence>
<keyword evidence="2" id="KW-1185">Reference proteome</keyword>
<keyword evidence="1" id="KW-0175">Coiled coil</keyword>
<accession>A0A6I9QF28</accession>
<dbReference type="Proteomes" id="UP000504607">
    <property type="component" value="Unplaced"/>
</dbReference>
<feature type="coiled-coil region" evidence="1">
    <location>
        <begin position="113"/>
        <end position="175"/>
    </location>
</feature>
<dbReference type="AlphaFoldDB" id="A0A6I9QF28"/>
<proteinExistence type="predicted"/>
<dbReference type="InParanoid" id="A0A6I9QF28"/>
<gene>
    <name evidence="3" type="primary">LOC105034787</name>
</gene>
<evidence type="ECO:0000313" key="2">
    <source>
        <dbReference type="Proteomes" id="UP000504607"/>
    </source>
</evidence>
<evidence type="ECO:0000313" key="3">
    <source>
        <dbReference type="RefSeq" id="XP_010908371.1"/>
    </source>
</evidence>
<evidence type="ECO:0000256" key="1">
    <source>
        <dbReference type="SAM" id="Coils"/>
    </source>
</evidence>
<protein>
    <submittedName>
        <fullName evidence="3">Uncharacterized protein LOC105034787</fullName>
    </submittedName>
</protein>
<dbReference type="RefSeq" id="XP_010908371.1">
    <property type="nucleotide sequence ID" value="XM_010910069.1"/>
</dbReference>